<dbReference type="PANTHER" id="PTHR11014">
    <property type="entry name" value="PEPTIDASE M20 FAMILY MEMBER"/>
    <property type="match status" value="1"/>
</dbReference>
<dbReference type="FunFam" id="3.30.70.360:FF:000001">
    <property type="entry name" value="N-acetyldiaminopimelate deacetylase"/>
    <property type="match status" value="1"/>
</dbReference>
<feature type="domain" description="Peptidase M20 dimerisation" evidence="3">
    <location>
        <begin position="187"/>
        <end position="282"/>
    </location>
</feature>
<evidence type="ECO:0000313" key="4">
    <source>
        <dbReference type="EMBL" id="OAT52296.1"/>
    </source>
</evidence>
<dbReference type="GO" id="GO:0019877">
    <property type="term" value="P:diaminopimelate biosynthetic process"/>
    <property type="evidence" value="ECO:0007669"/>
    <property type="project" value="UniProtKB-ARBA"/>
</dbReference>
<sequence>MTHPIVEALQSQEAEFIALRHRFHQQPEIGFQEHKTSAEVAKLLSSWGYEVDYGLAGTGVVGTLKVGNGGKTLGLRADMDALPMQERSGKAWASETDGCFHGCGHDGHTTTLLYAAEYLARTRQFNGTLHLIFQPAEELLYGGRVMLEDGLFNKFPCDHIFGLHNMPGQKLGKIGLRDGAMMASSDTLHIEVQGVGGHGAVPEHTVDATVVACHITLALQTIVSRNISPFDPVVVTVGSIQAGHAPNIINDKVLMKLTVRTLNEQVRKTVLQRIHDIAVAQAESFNATATLTHVNGSPVLKNDPQANQMVRDVATSLFGAESIGTVNPFMGSEDFAFMLEQNPNGAYFTIGAGDEPDRCMVHNPGYDFNDNILLTGAALWCGLTEHYLRG</sequence>
<dbReference type="RefSeq" id="WP_064545954.1">
    <property type="nucleotide sequence ID" value="NZ_LXEU01000050.1"/>
</dbReference>
<dbReference type="GO" id="GO:0050118">
    <property type="term" value="F:N-acetyldiaminopimelate deacetylase activity"/>
    <property type="evidence" value="ECO:0007669"/>
    <property type="project" value="UniProtKB-ARBA"/>
</dbReference>
<dbReference type="EMBL" id="LXEU01000050">
    <property type="protein sequence ID" value="OAT52296.1"/>
    <property type="molecule type" value="Genomic_DNA"/>
</dbReference>
<dbReference type="Pfam" id="PF07687">
    <property type="entry name" value="M20_dimer"/>
    <property type="match status" value="1"/>
</dbReference>
<dbReference type="PANTHER" id="PTHR11014:SF63">
    <property type="entry name" value="METALLOPEPTIDASE, PUTATIVE (AFU_ORTHOLOGUE AFUA_6G09600)-RELATED"/>
    <property type="match status" value="1"/>
</dbReference>
<dbReference type="InterPro" id="IPR002933">
    <property type="entry name" value="Peptidase_M20"/>
</dbReference>
<dbReference type="NCBIfam" id="TIGR01891">
    <property type="entry name" value="amidohydrolases"/>
    <property type="match status" value="1"/>
</dbReference>
<accession>A0A1B7JWL9</accession>
<feature type="binding site" evidence="2">
    <location>
        <position position="103"/>
    </location>
    <ligand>
        <name>Mn(2+)</name>
        <dbReference type="ChEBI" id="CHEBI:29035"/>
        <label>2</label>
    </ligand>
</feature>
<feature type="binding site" evidence="2">
    <location>
        <position position="138"/>
    </location>
    <ligand>
        <name>Mn(2+)</name>
        <dbReference type="ChEBI" id="CHEBI:29035"/>
        <label>2</label>
    </ligand>
</feature>
<dbReference type="Pfam" id="PF01546">
    <property type="entry name" value="Peptidase_M20"/>
    <property type="match status" value="1"/>
</dbReference>
<dbReference type="PATRIC" id="fig|1354264.4.peg.2707"/>
<dbReference type="Gene3D" id="3.30.70.360">
    <property type="match status" value="1"/>
</dbReference>
<comment type="caution">
    <text evidence="4">The sequence shown here is derived from an EMBL/GenBank/DDBJ whole genome shotgun (WGS) entry which is preliminary data.</text>
</comment>
<name>A0A1B7JWL9_9ENTR</name>
<dbReference type="CDD" id="cd05666">
    <property type="entry name" value="M20_Acy1-like"/>
    <property type="match status" value="1"/>
</dbReference>
<dbReference type="InterPro" id="IPR011650">
    <property type="entry name" value="Peptidase_M20_dimer"/>
</dbReference>
<feature type="binding site" evidence="2">
    <location>
        <position position="105"/>
    </location>
    <ligand>
        <name>Mn(2+)</name>
        <dbReference type="ChEBI" id="CHEBI:29035"/>
        <label>2</label>
    </ligand>
</feature>
<evidence type="ECO:0000256" key="1">
    <source>
        <dbReference type="ARBA" id="ARBA00022801"/>
    </source>
</evidence>
<feature type="binding site" evidence="2">
    <location>
        <position position="164"/>
    </location>
    <ligand>
        <name>Mn(2+)</name>
        <dbReference type="ChEBI" id="CHEBI:29035"/>
        <label>2</label>
    </ligand>
</feature>
<dbReference type="AlphaFoldDB" id="A0A1B7JWL9"/>
<dbReference type="InterPro" id="IPR036264">
    <property type="entry name" value="Bact_exopeptidase_dim_dom"/>
</dbReference>
<keyword evidence="5" id="KW-1185">Reference proteome</keyword>
<dbReference type="PIRSF" id="PIRSF005962">
    <property type="entry name" value="Pept_M20D_amidohydro"/>
    <property type="match status" value="1"/>
</dbReference>
<evidence type="ECO:0000313" key="5">
    <source>
        <dbReference type="Proteomes" id="UP000078386"/>
    </source>
</evidence>
<keyword evidence="2" id="KW-0479">Metal-binding</keyword>
<dbReference type="EC" id="3.-.-.-" evidence="4"/>
<organism evidence="4 5">
    <name type="scientific">Kluyvera georgiana ATCC 51603</name>
    <dbReference type="NCBI Taxonomy" id="1354264"/>
    <lineage>
        <taxon>Bacteria</taxon>
        <taxon>Pseudomonadati</taxon>
        <taxon>Pseudomonadota</taxon>
        <taxon>Gammaproteobacteria</taxon>
        <taxon>Enterobacterales</taxon>
        <taxon>Enterobacteriaceae</taxon>
        <taxon>Kluyvera</taxon>
    </lineage>
</organism>
<dbReference type="InterPro" id="IPR017439">
    <property type="entry name" value="Amidohydrolase"/>
</dbReference>
<dbReference type="Gene3D" id="3.40.630.10">
    <property type="entry name" value="Zn peptidases"/>
    <property type="match status" value="1"/>
</dbReference>
<dbReference type="SUPFAM" id="SSF53187">
    <property type="entry name" value="Zn-dependent exopeptidases"/>
    <property type="match status" value="1"/>
</dbReference>
<proteinExistence type="predicted"/>
<evidence type="ECO:0000259" key="3">
    <source>
        <dbReference type="Pfam" id="PF07687"/>
    </source>
</evidence>
<feature type="binding site" evidence="2">
    <location>
        <position position="362"/>
    </location>
    <ligand>
        <name>Mn(2+)</name>
        <dbReference type="ChEBI" id="CHEBI:29035"/>
        <label>2</label>
    </ligand>
</feature>
<reference evidence="4 5" key="1">
    <citation type="submission" date="2016-04" db="EMBL/GenBank/DDBJ databases">
        <title>ATOL: Assembling a taxonomically balanced genome-scale reconstruction of the evolutionary history of the Enterobacteriaceae.</title>
        <authorList>
            <person name="Plunkett G.III."/>
            <person name="Neeno-Eckwall E.C."/>
            <person name="Glasner J.D."/>
            <person name="Perna N.T."/>
        </authorList>
    </citation>
    <scope>NUCLEOTIDE SEQUENCE [LARGE SCALE GENOMIC DNA]</scope>
    <source>
        <strain evidence="4 5">ATCC 51603</strain>
    </source>
</reference>
<dbReference type="GO" id="GO:0046872">
    <property type="term" value="F:metal ion binding"/>
    <property type="evidence" value="ECO:0007669"/>
    <property type="project" value="UniProtKB-KW"/>
</dbReference>
<dbReference type="SUPFAM" id="SSF55031">
    <property type="entry name" value="Bacterial exopeptidase dimerisation domain"/>
    <property type="match status" value="1"/>
</dbReference>
<protein>
    <submittedName>
        <fullName evidence="4">M20 family peptidase</fullName>
        <ecNumber evidence="4">3.-.-.-</ecNumber>
    </submittedName>
</protein>
<dbReference type="Proteomes" id="UP000078386">
    <property type="component" value="Unassembled WGS sequence"/>
</dbReference>
<keyword evidence="2" id="KW-0464">Manganese</keyword>
<keyword evidence="1 4" id="KW-0378">Hydrolase</keyword>
<comment type="cofactor">
    <cofactor evidence="2">
        <name>Mn(2+)</name>
        <dbReference type="ChEBI" id="CHEBI:29035"/>
    </cofactor>
    <text evidence="2">The Mn(2+) ion enhances activity.</text>
</comment>
<gene>
    <name evidence="4" type="ORF">M989_02601</name>
</gene>
<evidence type="ECO:0000256" key="2">
    <source>
        <dbReference type="PIRSR" id="PIRSR005962-1"/>
    </source>
</evidence>